<dbReference type="AlphaFoldDB" id="A0A0D8J5J9"/>
<keyword evidence="3" id="KW-1185">Reference proteome</keyword>
<comment type="caution">
    <text evidence="2">The sequence shown here is derived from an EMBL/GenBank/DDBJ whole genome shotgun (WGS) entry which is preliminary data.</text>
</comment>
<evidence type="ECO:0000256" key="1">
    <source>
        <dbReference type="SAM" id="SignalP"/>
    </source>
</evidence>
<organism evidence="2 3">
    <name type="scientific">Draconibacterium sediminis</name>
    <dbReference type="NCBI Taxonomy" id="1544798"/>
    <lineage>
        <taxon>Bacteria</taxon>
        <taxon>Pseudomonadati</taxon>
        <taxon>Bacteroidota</taxon>
        <taxon>Bacteroidia</taxon>
        <taxon>Marinilabiliales</taxon>
        <taxon>Prolixibacteraceae</taxon>
        <taxon>Draconibacterium</taxon>
    </lineage>
</organism>
<proteinExistence type="predicted"/>
<reference evidence="2 3" key="1">
    <citation type="submission" date="2014-09" db="EMBL/GenBank/DDBJ databases">
        <title>Draft Genome Sequence of Draconibacterium sp. JN14CK-3.</title>
        <authorList>
            <person name="Dong C."/>
            <person name="Lai Q."/>
            <person name="Shao Z."/>
        </authorList>
    </citation>
    <scope>NUCLEOTIDE SEQUENCE [LARGE SCALE GENOMIC DNA]</scope>
    <source>
        <strain evidence="2 3">JN14CK-3</strain>
    </source>
</reference>
<keyword evidence="1" id="KW-0732">Signal</keyword>
<gene>
    <name evidence="2" type="ORF">LH29_20690</name>
</gene>
<sequence length="173" mass="19443">MKRIILLSFLIFSIVAVNAQEKKLTRKEKKAQREAMLTEQTKKLIEANTWQFNATQMLPSGGRTRTLTTPYNVVLKDGEVDSYLPYFGRAYSVDYGSTDSPMIFKAPVADYNVEDAKKGGYTVKFSAKNKNDNVEFTFSIGATGSASLKVNSTNRQFISYNGDLVPIEEKEKK</sequence>
<protein>
    <recommendedName>
        <fullName evidence="4">DUF4251 domain-containing protein</fullName>
    </recommendedName>
</protein>
<accession>A0A0D8J5J9</accession>
<dbReference type="OrthoDB" id="1097715at2"/>
<feature type="chain" id="PRO_5002330578" description="DUF4251 domain-containing protein" evidence="1">
    <location>
        <begin position="20"/>
        <end position="173"/>
    </location>
</feature>
<dbReference type="Gene3D" id="2.40.128.410">
    <property type="match status" value="1"/>
</dbReference>
<dbReference type="STRING" id="1544798.LH29_20690"/>
<dbReference type="RefSeq" id="WP_045033004.1">
    <property type="nucleotide sequence ID" value="NZ_JRHC01000006.1"/>
</dbReference>
<dbReference type="Pfam" id="PF14059">
    <property type="entry name" value="DUF4251"/>
    <property type="match status" value="1"/>
</dbReference>
<evidence type="ECO:0000313" key="2">
    <source>
        <dbReference type="EMBL" id="KJF42215.1"/>
    </source>
</evidence>
<name>A0A0D8J5J9_9BACT</name>
<evidence type="ECO:0000313" key="3">
    <source>
        <dbReference type="Proteomes" id="UP000032544"/>
    </source>
</evidence>
<dbReference type="Proteomes" id="UP000032544">
    <property type="component" value="Unassembled WGS sequence"/>
</dbReference>
<evidence type="ECO:0008006" key="4">
    <source>
        <dbReference type="Google" id="ProtNLM"/>
    </source>
</evidence>
<dbReference type="EMBL" id="JRHC01000006">
    <property type="protein sequence ID" value="KJF42215.1"/>
    <property type="molecule type" value="Genomic_DNA"/>
</dbReference>
<feature type="signal peptide" evidence="1">
    <location>
        <begin position="1"/>
        <end position="19"/>
    </location>
</feature>
<dbReference type="InterPro" id="IPR025347">
    <property type="entry name" value="DUF4251"/>
</dbReference>